<dbReference type="OrthoDB" id="287782at2"/>
<gene>
    <name evidence="2" type="ORF">ATB98_08310</name>
</gene>
<keyword evidence="1" id="KW-0472">Membrane</keyword>
<reference evidence="2 3" key="1">
    <citation type="submission" date="2015-11" db="EMBL/GenBank/DDBJ databases">
        <title>Ensifer anhuiense sp. nov., an effective nitrogen fixation bacterium with Glycine soja.</title>
        <authorList>
            <person name="Yan H."/>
            <person name="Chen W."/>
        </authorList>
    </citation>
    <scope>NUCLEOTIDE SEQUENCE [LARGE SCALE GENOMIC DNA]</scope>
    <source>
        <strain evidence="2 3">LMG 7837</strain>
    </source>
</reference>
<comment type="caution">
    <text evidence="2">The sequence shown here is derived from an EMBL/GenBank/DDBJ whole genome shotgun (WGS) entry which is preliminary data.</text>
</comment>
<dbReference type="EMBL" id="LNQB01000076">
    <property type="protein sequence ID" value="OAP43874.1"/>
    <property type="molecule type" value="Genomic_DNA"/>
</dbReference>
<feature type="transmembrane region" description="Helical" evidence="1">
    <location>
        <begin position="103"/>
        <end position="122"/>
    </location>
</feature>
<evidence type="ECO:0000256" key="1">
    <source>
        <dbReference type="SAM" id="Phobius"/>
    </source>
</evidence>
<keyword evidence="3" id="KW-1185">Reference proteome</keyword>
<dbReference type="STRING" id="36856.ATB98_08310"/>
<feature type="transmembrane region" description="Helical" evidence="1">
    <location>
        <begin position="43"/>
        <end position="63"/>
    </location>
</feature>
<sequence length="128" mass="13298">MRKLLLALAAWHAGNGAFMLAAPEAWYEFVPGVTETGAINLHFIRDIGLGFLAAAAGIFLAATRDADRQILVPAVVFLGGHAGFHAAEMLTHGTTAVAAFRDIALIVVPALLPLSGILAAGARVRSGR</sequence>
<evidence type="ECO:0008006" key="4">
    <source>
        <dbReference type="Google" id="ProtNLM"/>
    </source>
</evidence>
<protein>
    <recommendedName>
        <fullName evidence="4">DoxX family protein</fullName>
    </recommendedName>
</protein>
<evidence type="ECO:0000313" key="2">
    <source>
        <dbReference type="EMBL" id="OAP43874.1"/>
    </source>
</evidence>
<dbReference type="RefSeq" id="WP_066875789.1">
    <property type="nucleotide sequence ID" value="NZ_LNQB01000076.1"/>
</dbReference>
<organism evidence="2 3">
    <name type="scientific">Sinorhizobium saheli</name>
    <dbReference type="NCBI Taxonomy" id="36856"/>
    <lineage>
        <taxon>Bacteria</taxon>
        <taxon>Pseudomonadati</taxon>
        <taxon>Pseudomonadota</taxon>
        <taxon>Alphaproteobacteria</taxon>
        <taxon>Hyphomicrobiales</taxon>
        <taxon>Rhizobiaceae</taxon>
        <taxon>Sinorhizobium/Ensifer group</taxon>
        <taxon>Sinorhizobium</taxon>
    </lineage>
</organism>
<evidence type="ECO:0000313" key="3">
    <source>
        <dbReference type="Proteomes" id="UP000078507"/>
    </source>
</evidence>
<dbReference type="Proteomes" id="UP000078507">
    <property type="component" value="Unassembled WGS sequence"/>
</dbReference>
<accession>A0A178Y8Z1</accession>
<feature type="transmembrane region" description="Helical" evidence="1">
    <location>
        <begin position="70"/>
        <end position="91"/>
    </location>
</feature>
<dbReference type="AlphaFoldDB" id="A0A178Y8Z1"/>
<proteinExistence type="predicted"/>
<keyword evidence="1" id="KW-1133">Transmembrane helix</keyword>
<name>A0A178Y8Z1_SINSA</name>
<keyword evidence="1" id="KW-0812">Transmembrane</keyword>